<gene>
    <name evidence="2" type="ORF">BJ997_004247</name>
</gene>
<dbReference type="GO" id="GO:0003723">
    <property type="term" value="F:RNA binding"/>
    <property type="evidence" value="ECO:0007669"/>
    <property type="project" value="InterPro"/>
</dbReference>
<dbReference type="InterPro" id="IPR021124">
    <property type="entry name" value="CRISPR-assoc_prot_Cas5"/>
</dbReference>
<reference evidence="2 3" key="1">
    <citation type="submission" date="2020-08" db="EMBL/GenBank/DDBJ databases">
        <title>Sequencing the genomes of 1000 actinobacteria strains.</title>
        <authorList>
            <person name="Klenk H.-P."/>
        </authorList>
    </citation>
    <scope>NUCLEOTIDE SEQUENCE [LARGE SCALE GENOMIC DNA]</scope>
    <source>
        <strain evidence="2 3">DSM 21065</strain>
    </source>
</reference>
<dbReference type="GO" id="GO:0043571">
    <property type="term" value="P:maintenance of CRISPR repeat elements"/>
    <property type="evidence" value="ECO:0007669"/>
    <property type="project" value="InterPro"/>
</dbReference>
<evidence type="ECO:0000313" key="3">
    <source>
        <dbReference type="Proteomes" id="UP000561726"/>
    </source>
</evidence>
<dbReference type="Proteomes" id="UP000561726">
    <property type="component" value="Unassembled WGS sequence"/>
</dbReference>
<dbReference type="AlphaFoldDB" id="A0A7W9A0M8"/>
<dbReference type="NCBIfam" id="TIGR02593">
    <property type="entry name" value="CRISPR_cas5"/>
    <property type="match status" value="1"/>
</dbReference>
<accession>A0A7W9A0M8</accession>
<dbReference type="Pfam" id="PF09704">
    <property type="entry name" value="Cas_Cas5d"/>
    <property type="match status" value="1"/>
</dbReference>
<name>A0A7W9A0M8_9MICO</name>
<proteinExistence type="predicted"/>
<evidence type="ECO:0000313" key="2">
    <source>
        <dbReference type="EMBL" id="MBB5643636.1"/>
    </source>
</evidence>
<dbReference type="InterPro" id="IPR010147">
    <property type="entry name" value="CRISPR-assoc_prot_CasD"/>
</dbReference>
<evidence type="ECO:0000256" key="1">
    <source>
        <dbReference type="ARBA" id="ARBA00023118"/>
    </source>
</evidence>
<sequence>MASAVTSTLLLRFAAPQQSWGSTELADRNTEAVPTRSGVIGMLAAALGAPRGSWPGWLWATEIWARVDRTGELATDFHTVGTPSVAAQAVRTRHRAAVGGRGEADFIIPLGSGAKWTVGGGTLVTNRQYLADAEFLVAIGHADTERVQQLAQATHNPVFMTYLGRKSFSPSFPFHLGVRDSDPRQVLTTLPTHTRNERGLTLHQLLGDRNYATDTVHPPVSATLTAWSTS</sequence>
<dbReference type="NCBIfam" id="TIGR01868">
    <property type="entry name" value="casD_Cas5e"/>
    <property type="match status" value="1"/>
</dbReference>
<dbReference type="OrthoDB" id="3189549at2"/>
<organism evidence="2 3">
    <name type="scientific">Cryobacterium roopkundense</name>
    <dbReference type="NCBI Taxonomy" id="1001240"/>
    <lineage>
        <taxon>Bacteria</taxon>
        <taxon>Bacillati</taxon>
        <taxon>Actinomycetota</taxon>
        <taxon>Actinomycetes</taxon>
        <taxon>Micrococcales</taxon>
        <taxon>Microbacteriaceae</taxon>
        <taxon>Cryobacterium</taxon>
    </lineage>
</organism>
<keyword evidence="1" id="KW-0051">Antiviral defense</keyword>
<dbReference type="EMBL" id="JACHBQ010000002">
    <property type="protein sequence ID" value="MBB5643636.1"/>
    <property type="molecule type" value="Genomic_DNA"/>
</dbReference>
<comment type="caution">
    <text evidence="2">The sequence shown here is derived from an EMBL/GenBank/DDBJ whole genome shotgun (WGS) entry which is preliminary data.</text>
</comment>
<protein>
    <submittedName>
        <fullName evidence="2">CRISPR system Cascade subunit CasD</fullName>
    </submittedName>
</protein>
<dbReference type="InterPro" id="IPR013422">
    <property type="entry name" value="CRISPR-assoc_prot_Cas5_N"/>
</dbReference>
<dbReference type="GO" id="GO:0051607">
    <property type="term" value="P:defense response to virus"/>
    <property type="evidence" value="ECO:0007669"/>
    <property type="project" value="UniProtKB-KW"/>
</dbReference>
<dbReference type="CDD" id="cd09756">
    <property type="entry name" value="Cas5_I-E"/>
    <property type="match status" value="1"/>
</dbReference>
<dbReference type="Gene3D" id="3.30.70.2660">
    <property type="match status" value="1"/>
</dbReference>
<dbReference type="RefSeq" id="WP_084141603.1">
    <property type="nucleotide sequence ID" value="NZ_JACHBQ010000002.1"/>
</dbReference>